<dbReference type="InterPro" id="IPR009049">
    <property type="entry name" value="Argininosuccinate_lyase"/>
</dbReference>
<dbReference type="PRINTS" id="PR00145">
    <property type="entry name" value="ARGSUCLYASE"/>
</dbReference>
<dbReference type="EC" id="4.3.2.1" evidence="2 6"/>
<gene>
    <name evidence="10" type="primary">argH</name>
    <name evidence="10" type="ORF">ACFY8C_38325</name>
</gene>
<evidence type="ECO:0000256" key="5">
    <source>
        <dbReference type="ARBA" id="ARBA00023239"/>
    </source>
</evidence>
<evidence type="ECO:0000256" key="6">
    <source>
        <dbReference type="NCBIfam" id="TIGR00838"/>
    </source>
</evidence>
<dbReference type="GO" id="GO:0004056">
    <property type="term" value="F:argininosuccinate lyase activity"/>
    <property type="evidence" value="ECO:0007669"/>
    <property type="project" value="UniProtKB-EC"/>
</dbReference>
<comment type="caution">
    <text evidence="10">The sequence shown here is derived from an EMBL/GenBank/DDBJ whole genome shotgun (WGS) entry which is preliminary data.</text>
</comment>
<evidence type="ECO:0000256" key="4">
    <source>
        <dbReference type="ARBA" id="ARBA00022605"/>
    </source>
</evidence>
<feature type="region of interest" description="Disordered" evidence="7">
    <location>
        <begin position="1"/>
        <end position="21"/>
    </location>
</feature>
<keyword evidence="11" id="KW-1185">Reference proteome</keyword>
<keyword evidence="3" id="KW-0055">Arginine biosynthesis</keyword>
<dbReference type="Gene3D" id="1.20.200.10">
    <property type="entry name" value="Fumarase/aspartase (Central domain)"/>
    <property type="match status" value="1"/>
</dbReference>
<dbReference type="PANTHER" id="PTHR43814:SF1">
    <property type="entry name" value="ARGININOSUCCINATE LYASE"/>
    <property type="match status" value="1"/>
</dbReference>
<feature type="domain" description="Argininosuccinate lyase C-terminal" evidence="9">
    <location>
        <begin position="383"/>
        <end position="430"/>
    </location>
</feature>
<dbReference type="InterPro" id="IPR022761">
    <property type="entry name" value="Fumarate_lyase_N"/>
</dbReference>
<dbReference type="InterPro" id="IPR024083">
    <property type="entry name" value="Fumarase/histidase_N"/>
</dbReference>
<comment type="pathway">
    <text evidence="1">Amino-acid biosynthesis; L-arginine biosynthesis; L-arginine from L-ornithine and carbamoyl phosphate: step 3/3.</text>
</comment>
<dbReference type="NCBIfam" id="TIGR00838">
    <property type="entry name" value="argH"/>
    <property type="match status" value="1"/>
</dbReference>
<dbReference type="Gene3D" id="1.10.275.10">
    <property type="entry name" value="Fumarase/aspartase (N-terminal domain)"/>
    <property type="match status" value="1"/>
</dbReference>
<reference evidence="10 11" key="1">
    <citation type="submission" date="2024-10" db="EMBL/GenBank/DDBJ databases">
        <title>The Natural Products Discovery Center: Release of the First 8490 Sequenced Strains for Exploring Actinobacteria Biosynthetic Diversity.</title>
        <authorList>
            <person name="Kalkreuter E."/>
            <person name="Kautsar S.A."/>
            <person name="Yang D."/>
            <person name="Bader C.D."/>
            <person name="Teijaro C.N."/>
            <person name="Fluegel L."/>
            <person name="Davis C.M."/>
            <person name="Simpson J.R."/>
            <person name="Lauterbach L."/>
            <person name="Steele A.D."/>
            <person name="Gui C."/>
            <person name="Meng S."/>
            <person name="Li G."/>
            <person name="Viehrig K."/>
            <person name="Ye F."/>
            <person name="Su P."/>
            <person name="Kiefer A.F."/>
            <person name="Nichols A."/>
            <person name="Cepeda A.J."/>
            <person name="Yan W."/>
            <person name="Fan B."/>
            <person name="Jiang Y."/>
            <person name="Adhikari A."/>
            <person name="Zheng C.-J."/>
            <person name="Schuster L."/>
            <person name="Cowan T.M."/>
            <person name="Smanski M.J."/>
            <person name="Chevrette M.G."/>
            <person name="De Carvalho L.P.S."/>
            <person name="Shen B."/>
        </authorList>
    </citation>
    <scope>NUCLEOTIDE SEQUENCE [LARGE SCALE GENOMIC DNA]</scope>
    <source>
        <strain evidence="10 11">NPDC012605</strain>
    </source>
</reference>
<keyword evidence="5 10" id="KW-0456">Lyase</keyword>
<name>A0ABW6Y3L6_9ACTN</name>
<protein>
    <recommendedName>
        <fullName evidence="2 6">Argininosuccinate lyase</fullName>
        <ecNumber evidence="2 6">4.3.2.1</ecNumber>
    </recommendedName>
</protein>
<dbReference type="Pfam" id="PF00206">
    <property type="entry name" value="Lyase_1"/>
    <property type="match status" value="1"/>
</dbReference>
<dbReference type="Gene3D" id="1.10.40.30">
    <property type="entry name" value="Fumarase/aspartase (C-terminal domain)"/>
    <property type="match status" value="1"/>
</dbReference>
<evidence type="ECO:0000313" key="10">
    <source>
        <dbReference type="EMBL" id="MFF5924141.1"/>
    </source>
</evidence>
<dbReference type="EMBL" id="JBIBDZ010000018">
    <property type="protein sequence ID" value="MFF5924141.1"/>
    <property type="molecule type" value="Genomic_DNA"/>
</dbReference>
<dbReference type="InterPro" id="IPR008948">
    <property type="entry name" value="L-Aspartase-like"/>
</dbReference>
<evidence type="ECO:0000313" key="11">
    <source>
        <dbReference type="Proteomes" id="UP001602370"/>
    </source>
</evidence>
<dbReference type="Pfam" id="PF14698">
    <property type="entry name" value="ASL_C2"/>
    <property type="match status" value="1"/>
</dbReference>
<organism evidence="10 11">
    <name type="scientific">Streptomyces flavochromogenes</name>
    <dbReference type="NCBI Taxonomy" id="68199"/>
    <lineage>
        <taxon>Bacteria</taxon>
        <taxon>Bacillati</taxon>
        <taxon>Actinomycetota</taxon>
        <taxon>Actinomycetes</taxon>
        <taxon>Kitasatosporales</taxon>
        <taxon>Streptomycetaceae</taxon>
        <taxon>Streptomyces</taxon>
    </lineage>
</organism>
<dbReference type="Proteomes" id="UP001602370">
    <property type="component" value="Unassembled WGS sequence"/>
</dbReference>
<feature type="compositionally biased region" description="Polar residues" evidence="7">
    <location>
        <begin position="1"/>
        <end position="11"/>
    </location>
</feature>
<dbReference type="InterPro" id="IPR029419">
    <property type="entry name" value="Arg_succ_lyase_C"/>
</dbReference>
<feature type="domain" description="Fumarate lyase N-terminal" evidence="8">
    <location>
        <begin position="115"/>
        <end position="314"/>
    </location>
</feature>
<dbReference type="InterPro" id="IPR000362">
    <property type="entry name" value="Fumarate_lyase_fam"/>
</dbReference>
<dbReference type="CDD" id="cd01359">
    <property type="entry name" value="Argininosuccinate_lyase"/>
    <property type="match status" value="1"/>
</dbReference>
<evidence type="ECO:0000256" key="2">
    <source>
        <dbReference type="ARBA" id="ARBA00012338"/>
    </source>
</evidence>
<evidence type="ECO:0000259" key="9">
    <source>
        <dbReference type="Pfam" id="PF14698"/>
    </source>
</evidence>
<evidence type="ECO:0000256" key="3">
    <source>
        <dbReference type="ARBA" id="ARBA00022571"/>
    </source>
</evidence>
<keyword evidence="4" id="KW-0028">Amino-acid biosynthesis</keyword>
<dbReference type="RefSeq" id="WP_051820602.1">
    <property type="nucleotide sequence ID" value="NZ_JBIBDZ010000018.1"/>
</dbReference>
<dbReference type="PANTHER" id="PTHR43814">
    <property type="entry name" value="ARGININOSUCCINATE LYASE"/>
    <property type="match status" value="1"/>
</dbReference>
<dbReference type="PRINTS" id="PR00149">
    <property type="entry name" value="FUMRATELYASE"/>
</dbReference>
<accession>A0ABW6Y3L6</accession>
<evidence type="ECO:0000256" key="7">
    <source>
        <dbReference type="SAM" id="MobiDB-lite"/>
    </source>
</evidence>
<proteinExistence type="predicted"/>
<evidence type="ECO:0000256" key="1">
    <source>
        <dbReference type="ARBA" id="ARBA00004941"/>
    </source>
</evidence>
<evidence type="ECO:0000259" key="8">
    <source>
        <dbReference type="Pfam" id="PF00206"/>
    </source>
</evidence>
<sequence length="523" mass="55020">MSDSVTGTSGTHEAGVHTGRLRTGLDPRAHRIVYDQYRTDDGDPVGDELRLISEVDRAHLVMLAERGIVDARRAAALLDTVDALRAEDFAPVRARPMPRGLYLAYEGWLVDRLGQETGGVLHTGRSRNDLNATTVRLKVRGPYGQLLDEVAELARVLLDKGEAHRDVTMPAYTHGQPAVPISYGHYLTGVAGGVLRSLAGLLDAGREIDVNPLGAGAVGGTSVPVDPARTADLLGFTAAVPNSVDAVASRDFVLRMLSAAAVLGVLMARVARDLTWWTTEEFGLLRMADDLVGSSSMMPQKRNPFLLEHIQGRSTAALAGFTGAAAAMSTAGYTNAIAVGTEAARHLWPGLADTTQAVTLLRLVVDGAEPDRERMRDRAREGFTSATYLAERLVVDGIPFRTAHHLVGETVLGALDSGTPLSEAARAQPDVAAAAAGYPADWLDPETVAAACAHGGGPGGTGPDEALARARAELVALTAESAARRARWADAAERLSAEAAKVVAVSSDDVPPEEAAARVVAAR</sequence>
<dbReference type="SUPFAM" id="SSF48557">
    <property type="entry name" value="L-aspartase-like"/>
    <property type="match status" value="1"/>
</dbReference>